<gene>
    <name evidence="4" type="primary">serS2</name>
    <name evidence="2" type="ORF">APG10_01294</name>
    <name evidence="3" type="ORF">APG11_00882</name>
    <name evidence="4" type="ORF">APG12_01227</name>
</gene>
<dbReference type="InterPro" id="IPR045864">
    <property type="entry name" value="aa-tRNA-synth_II/BPL/LPL"/>
</dbReference>
<comment type="caution">
    <text evidence="4">The sequence shown here is derived from an EMBL/GenBank/DDBJ whole genome shotgun (WGS) entry which is preliminary data.</text>
</comment>
<dbReference type="EC" id="6.1.1.11" evidence="4"/>
<dbReference type="EMBL" id="LNGE01000036">
    <property type="protein sequence ID" value="KYC44948.1"/>
    <property type="molecule type" value="Genomic_DNA"/>
</dbReference>
<organism evidence="4 7">
    <name type="scientific">Candidatus Methanofastidiosum methylothiophilum</name>
    <dbReference type="NCBI Taxonomy" id="1705564"/>
    <lineage>
        <taxon>Archaea</taxon>
        <taxon>Methanobacteriati</taxon>
        <taxon>Methanobacteriota</taxon>
        <taxon>Stenosarchaea group</taxon>
        <taxon>Candidatus Methanofastidiosia</taxon>
        <taxon>Candidatus Methanofastidiosales</taxon>
        <taxon>Candidatus Methanofastidiosaceae</taxon>
        <taxon>Candidatus Methanofastidiosum</taxon>
    </lineage>
</organism>
<dbReference type="EMBL" id="LNGF01000016">
    <property type="protein sequence ID" value="KYC47804.1"/>
    <property type="molecule type" value="Genomic_DNA"/>
</dbReference>
<dbReference type="PROSITE" id="PS50862">
    <property type="entry name" value="AA_TRNA_LIGASE_II"/>
    <property type="match status" value="1"/>
</dbReference>
<dbReference type="Gene3D" id="3.30.70.1920">
    <property type="match status" value="1"/>
</dbReference>
<keyword evidence="4" id="KW-0436">Ligase</keyword>
<accession>A0A150IJ90</accession>
<dbReference type="Pfam" id="PF18490">
    <property type="entry name" value="tRNA_bind_4"/>
    <property type="match status" value="1"/>
</dbReference>
<sequence>MKLHLNAEYLLSKPLTGEGVQKVKKYIAEETKEILVKGVPKEKLSESPKIIDSNISDELISVTIESGTYVRSHAVAIRLKNSLSLLLGKEFKVGIKKVVGKKYTLTLELEKIPKDPIKIPFVDNILIEGNNAILTLNDLDEEFLTKNHVDRIINLFYDKVEAQFWGGKGEHWELISKSKNIDPLTNKDPTTELLALGWLKQGPSQGQWFYHAPIAALLRTMERIAIEEILKPLGFIEVIAPKLVPFEIWEKTGHLSGSEPEIYYVSPPISRDISVWEEVIDLYKITKKAYVDKIRERMRDPIGGMTYAQCPPMYWAFDGKTIDDSEFPVLIYDRSGPSYRWEAGGRQGIERVNEFWRIEPVFIGYPDQLIELKEKMMERYAYVFDKIFEIEWRTAWVTPFYMAQSGQTGIEKETERIKGTVDYESWIPSRGNREESEWLEFQNLSIVGDKYTKAFSIKSSKNKELWSGCSGIGLQRWTVSFLAQKGLDSDKWPKEFKKYFGEFPRQIKFV</sequence>
<dbReference type="Proteomes" id="UP000092401">
    <property type="component" value="Unassembled WGS sequence"/>
</dbReference>
<evidence type="ECO:0000259" key="1">
    <source>
        <dbReference type="PROSITE" id="PS50862"/>
    </source>
</evidence>
<evidence type="ECO:0000313" key="7">
    <source>
        <dbReference type="Proteomes" id="UP000092403"/>
    </source>
</evidence>
<evidence type="ECO:0000313" key="4">
    <source>
        <dbReference type="EMBL" id="KYC49828.1"/>
    </source>
</evidence>
<dbReference type="Proteomes" id="UP000091929">
    <property type="component" value="Unassembled WGS sequence"/>
</dbReference>
<dbReference type="Gene3D" id="3.30.930.10">
    <property type="entry name" value="Bira Bifunctional Protein, Domain 2"/>
    <property type="match status" value="1"/>
</dbReference>
<dbReference type="EMBL" id="LNJC01000025">
    <property type="protein sequence ID" value="KYC49828.1"/>
    <property type="molecule type" value="Genomic_DNA"/>
</dbReference>
<evidence type="ECO:0000313" key="3">
    <source>
        <dbReference type="EMBL" id="KYC47804.1"/>
    </source>
</evidence>
<dbReference type="Proteomes" id="UP000092403">
    <property type="component" value="Unassembled WGS sequence"/>
</dbReference>
<evidence type="ECO:0000313" key="6">
    <source>
        <dbReference type="Proteomes" id="UP000092401"/>
    </source>
</evidence>
<proteinExistence type="predicted"/>
<evidence type="ECO:0000313" key="2">
    <source>
        <dbReference type="EMBL" id="KYC44948.1"/>
    </source>
</evidence>
<dbReference type="AlphaFoldDB" id="A0A150IYB8"/>
<accession>A0A150IYB8</accession>
<feature type="domain" description="Aminoacyl-transfer RNA synthetases class-II family profile" evidence="1">
    <location>
        <begin position="225"/>
        <end position="504"/>
    </location>
</feature>
<reference evidence="5 6" key="1">
    <citation type="journal article" date="2016" name="ISME J.">
        <title>Chasing the elusive Euryarchaeota class WSA2: genomes reveal a uniquely fastidious methyl-reducing methanogen.</title>
        <authorList>
            <person name="Nobu M.K."/>
            <person name="Narihiro T."/>
            <person name="Kuroda K."/>
            <person name="Mei R."/>
            <person name="Liu W.T."/>
        </authorList>
    </citation>
    <scope>NUCLEOTIDE SEQUENCE [LARGE SCALE GENOMIC DNA]</scope>
    <source>
        <strain evidence="2">B03fssc0709_Meth_Bin005</strain>
        <strain evidence="3">B15fssc0709_Meth_Bin003</strain>
        <strain evidence="4">BMIXfssc0709_Meth_Bin006</strain>
    </source>
</reference>
<name>A0A150IYB8_9EURY</name>
<evidence type="ECO:0000313" key="5">
    <source>
        <dbReference type="Proteomes" id="UP000091929"/>
    </source>
</evidence>
<accession>A0A150IT09</accession>
<dbReference type="SUPFAM" id="SSF55681">
    <property type="entry name" value="Class II aaRS and biotin synthetases"/>
    <property type="match status" value="1"/>
</dbReference>
<dbReference type="GO" id="GO:0004828">
    <property type="term" value="F:serine-tRNA ligase activity"/>
    <property type="evidence" value="ECO:0007669"/>
    <property type="project" value="UniProtKB-EC"/>
</dbReference>
<protein>
    <submittedName>
        <fullName evidence="4">Type-2 serine--tRNA ligase</fullName>
        <ecNumber evidence="4">6.1.1.11</ecNumber>
    </submittedName>
</protein>
<dbReference type="InterPro" id="IPR006195">
    <property type="entry name" value="aa-tRNA-synth_II"/>
</dbReference>
<dbReference type="InterPro" id="IPR041293">
    <property type="entry name" value="SerS_tRNA-bd"/>
</dbReference>